<comment type="caution">
    <text evidence="9">The sequence shown here is derived from an EMBL/GenBank/DDBJ whole genome shotgun (WGS) entry which is preliminary data.</text>
</comment>
<keyword evidence="10" id="KW-1185">Reference proteome</keyword>
<dbReference type="GO" id="GO:0005737">
    <property type="term" value="C:cytoplasm"/>
    <property type="evidence" value="ECO:0007669"/>
    <property type="project" value="TreeGrafter"/>
</dbReference>
<feature type="domain" description="LIM zinc-binding" evidence="8">
    <location>
        <begin position="787"/>
        <end position="865"/>
    </location>
</feature>
<dbReference type="GO" id="GO:0030695">
    <property type="term" value="F:GTPase regulator activity"/>
    <property type="evidence" value="ECO:0007669"/>
    <property type="project" value="UniProtKB-ARBA"/>
</dbReference>
<feature type="region of interest" description="Disordered" evidence="7">
    <location>
        <begin position="872"/>
        <end position="909"/>
    </location>
</feature>
<dbReference type="InterPro" id="IPR001781">
    <property type="entry name" value="Znf_LIM"/>
</dbReference>
<feature type="domain" description="LIM zinc-binding" evidence="8">
    <location>
        <begin position="198"/>
        <end position="262"/>
    </location>
</feature>
<keyword evidence="5" id="KW-0539">Nucleus</keyword>
<feature type="compositionally biased region" description="Polar residues" evidence="7">
    <location>
        <begin position="1021"/>
        <end position="1031"/>
    </location>
</feature>
<accession>A0A8K0UPV9</accession>
<dbReference type="CDD" id="cd08368">
    <property type="entry name" value="LIM"/>
    <property type="match status" value="2"/>
</dbReference>
<keyword evidence="6" id="KW-0440">LIM domain</keyword>
<dbReference type="PANTHER" id="PTHR24215">
    <property type="entry name" value="RHO-GTPASE-ACTIVATING PROTEIN LRG1"/>
    <property type="match status" value="1"/>
</dbReference>
<feature type="region of interest" description="Disordered" evidence="7">
    <location>
        <begin position="682"/>
        <end position="765"/>
    </location>
</feature>
<evidence type="ECO:0000256" key="3">
    <source>
        <dbReference type="ARBA" id="ARBA00022737"/>
    </source>
</evidence>
<feature type="compositionally biased region" description="Low complexity" evidence="7">
    <location>
        <begin position="888"/>
        <end position="900"/>
    </location>
</feature>
<dbReference type="GO" id="GO:0030036">
    <property type="term" value="P:actin cytoskeleton organization"/>
    <property type="evidence" value="ECO:0007669"/>
    <property type="project" value="TreeGrafter"/>
</dbReference>
<dbReference type="PROSITE" id="PS00478">
    <property type="entry name" value="LIM_DOMAIN_1"/>
    <property type="match status" value="1"/>
</dbReference>
<evidence type="ECO:0000313" key="10">
    <source>
        <dbReference type="Proteomes" id="UP000813824"/>
    </source>
</evidence>
<evidence type="ECO:0000259" key="8">
    <source>
        <dbReference type="PROSITE" id="PS50023"/>
    </source>
</evidence>
<name>A0A8K0UPV9_9AGAR</name>
<evidence type="ECO:0000256" key="1">
    <source>
        <dbReference type="ARBA" id="ARBA00004123"/>
    </source>
</evidence>
<evidence type="ECO:0000256" key="6">
    <source>
        <dbReference type="PROSITE-ProRule" id="PRU00125"/>
    </source>
</evidence>
<feature type="compositionally biased region" description="Low complexity" evidence="7">
    <location>
        <begin position="408"/>
        <end position="418"/>
    </location>
</feature>
<protein>
    <recommendedName>
        <fullName evidence="8">LIM zinc-binding domain-containing protein</fullName>
    </recommendedName>
</protein>
<feature type="compositionally biased region" description="Polar residues" evidence="7">
    <location>
        <begin position="341"/>
        <end position="350"/>
    </location>
</feature>
<dbReference type="SMART" id="SM00132">
    <property type="entry name" value="LIM"/>
    <property type="match status" value="3"/>
</dbReference>
<dbReference type="AlphaFoldDB" id="A0A8K0UPV9"/>
<evidence type="ECO:0000256" key="2">
    <source>
        <dbReference type="ARBA" id="ARBA00022723"/>
    </source>
</evidence>
<dbReference type="GO" id="GO:0005634">
    <property type="term" value="C:nucleus"/>
    <property type="evidence" value="ECO:0007669"/>
    <property type="project" value="UniProtKB-SubCell"/>
</dbReference>
<keyword evidence="4 6" id="KW-0862">Zinc</keyword>
<organism evidence="9 10">
    <name type="scientific">Cristinia sonorae</name>
    <dbReference type="NCBI Taxonomy" id="1940300"/>
    <lineage>
        <taxon>Eukaryota</taxon>
        <taxon>Fungi</taxon>
        <taxon>Dikarya</taxon>
        <taxon>Basidiomycota</taxon>
        <taxon>Agaricomycotina</taxon>
        <taxon>Agaricomycetes</taxon>
        <taxon>Agaricomycetidae</taxon>
        <taxon>Agaricales</taxon>
        <taxon>Pleurotineae</taxon>
        <taxon>Stephanosporaceae</taxon>
        <taxon>Cristinia</taxon>
    </lineage>
</organism>
<feature type="region of interest" description="Disordered" evidence="7">
    <location>
        <begin position="307"/>
        <end position="546"/>
    </location>
</feature>
<proteinExistence type="predicted"/>
<feature type="compositionally biased region" description="Low complexity" evidence="7">
    <location>
        <begin position="493"/>
        <end position="509"/>
    </location>
</feature>
<feature type="region of interest" description="Disordered" evidence="7">
    <location>
        <begin position="1016"/>
        <end position="1116"/>
    </location>
</feature>
<feature type="compositionally biased region" description="Polar residues" evidence="7">
    <location>
        <begin position="475"/>
        <end position="492"/>
    </location>
</feature>
<dbReference type="PANTHER" id="PTHR24215:SF35">
    <property type="entry name" value="MUSCLE LIM PROTEIN MLP84B"/>
    <property type="match status" value="1"/>
</dbReference>
<evidence type="ECO:0000256" key="4">
    <source>
        <dbReference type="ARBA" id="ARBA00022833"/>
    </source>
</evidence>
<evidence type="ECO:0000313" key="9">
    <source>
        <dbReference type="EMBL" id="KAH8100617.1"/>
    </source>
</evidence>
<dbReference type="Gene3D" id="2.10.110.10">
    <property type="entry name" value="Cysteine Rich Protein"/>
    <property type="match status" value="3"/>
</dbReference>
<feature type="compositionally biased region" description="Polar residues" evidence="7">
    <location>
        <begin position="1077"/>
        <end position="1086"/>
    </location>
</feature>
<gene>
    <name evidence="9" type="ORF">BXZ70DRAFT_938061</name>
</gene>
<keyword evidence="2 6" id="KW-0479">Metal-binding</keyword>
<sequence length="1138" mass="122021">MGFCRRCGDIVVGARCKCGGFAVAPVVKWNQGDQEENQDKWSRTYVTKDKQPNPTETQPVAKGPLRPSITGNGPSNRFPKPQSHPEPATTTHLGSKVSAHIATVTSQRPSVLKHSLGASEDLNAEEGILPNPDGSELSKVYGSVLQSKESLSSFTCAICGTVFPPDATLFPDPSSFGKGEGQKFLCRPCFVVNGGSKGDCPSCGRPVLTLKSEGGFVEASGKVWHRRCFRCDGCDKELGDNPMVDLLGRPSCDSCFDTCLKRPSRATPTTPTAREKRDDSRRNTPGPDGSPTLEELELRLGIIRSREGTPAVDRGGRFNGRIGTPYSVDTSPTIDRRMRTLSMNSTSSPSGVFRDSSPSARLFSRHKSPEPETSLSNGSPSSGRRSFARLKSPEPEISTPSPRRSYGSPAVSSPSVAPTEDAVEEMKRRFLNQASPSPSRSKVSIPNTTTPTRRSLSRPRESISSTPVGDYLDSGSISTPQRNSKAPASTRVSPSPALRSSASTSSLRSAMKSQTTHVQPEYTGESSYPLLRQQRTGTTDFPLRSEFTGETDYLPRQRTGNTTYLPRAIPGETVRSVDRQRTGESLGTQHTGYGIFPQATGEVTLPLRSQKTGETMYEVRTHRTGEFQLKSHITGEELRFQRTGNTKYDEERTGVEEVESLVGTYPSSEVDDLIDLRSTVSSGSMSKIPVPTKPSSSARYSSTGLGLTTSLGLYDRSMPSTPDLALDMSDTMSTRSSGPSTPPSVSPPLRKSRDSLTKDLKDSTPTQALKKVAGIDLTIPRQLPSNSRCAKCALPLFNTKFGGKFVTVPEAPTSMGVPPKTYHTACFKCNVCGEVFEEKEGGHAVFVRGEEGACHVRCAPPEKITLRRIPEPTIITPAGQQTSPKPSPSTTRMRSQTTTSYPSSSRYDPPAISSAAPIFPSSRKFGTSSSCPGCNQAVSQMERGVVPGPQGSRWHATCLVCGGKETRGKRKEDGKAGCGKKLDSAAKTDAFGNVWCRECLLLLPVAQRQASPVRSPVLPTATGNRSSSNVVAPQITGGSKPIAPQFTNGTTIARQFTGLGGPDPALLRQLTGGGLSPTRQLSSSPTKMHDGPRPGAGRYPRPKSVTGVRSTTGEGRGMFLVRQLTGGNSSFSGNDYGL</sequence>
<dbReference type="EMBL" id="JAEVFJ010000015">
    <property type="protein sequence ID" value="KAH8100617.1"/>
    <property type="molecule type" value="Genomic_DNA"/>
</dbReference>
<feature type="compositionally biased region" description="Basic and acidic residues" evidence="7">
    <location>
        <begin position="751"/>
        <end position="762"/>
    </location>
</feature>
<feature type="compositionally biased region" description="Polar residues" evidence="7">
    <location>
        <begin position="1045"/>
        <end position="1054"/>
    </location>
</feature>
<feature type="compositionally biased region" description="Polar residues" evidence="7">
    <location>
        <begin position="432"/>
        <end position="447"/>
    </location>
</feature>
<feature type="compositionally biased region" description="Low complexity" evidence="7">
    <location>
        <begin position="701"/>
        <end position="713"/>
    </location>
</feature>
<reference evidence="9" key="1">
    <citation type="journal article" date="2021" name="New Phytol.">
        <title>Evolutionary innovations through gain and loss of genes in the ectomycorrhizal Boletales.</title>
        <authorList>
            <person name="Wu G."/>
            <person name="Miyauchi S."/>
            <person name="Morin E."/>
            <person name="Kuo A."/>
            <person name="Drula E."/>
            <person name="Varga T."/>
            <person name="Kohler A."/>
            <person name="Feng B."/>
            <person name="Cao Y."/>
            <person name="Lipzen A."/>
            <person name="Daum C."/>
            <person name="Hundley H."/>
            <person name="Pangilinan J."/>
            <person name="Johnson J."/>
            <person name="Barry K."/>
            <person name="LaButti K."/>
            <person name="Ng V."/>
            <person name="Ahrendt S."/>
            <person name="Min B."/>
            <person name="Choi I.G."/>
            <person name="Park H."/>
            <person name="Plett J.M."/>
            <person name="Magnuson J."/>
            <person name="Spatafora J.W."/>
            <person name="Nagy L.G."/>
            <person name="Henrissat B."/>
            <person name="Grigoriev I.V."/>
            <person name="Yang Z.L."/>
            <person name="Xu J."/>
            <person name="Martin F.M."/>
        </authorList>
    </citation>
    <scope>NUCLEOTIDE SEQUENCE</scope>
    <source>
        <strain evidence="9">KKN 215</strain>
    </source>
</reference>
<feature type="compositionally biased region" description="Polar residues" evidence="7">
    <location>
        <begin position="371"/>
        <end position="384"/>
    </location>
</feature>
<dbReference type="Proteomes" id="UP000813824">
    <property type="component" value="Unassembled WGS sequence"/>
</dbReference>
<comment type="subcellular location">
    <subcellularLocation>
        <location evidence="1">Nucleus</location>
    </subcellularLocation>
</comment>
<evidence type="ECO:0000256" key="7">
    <source>
        <dbReference type="SAM" id="MobiDB-lite"/>
    </source>
</evidence>
<feature type="compositionally biased region" description="Basic and acidic residues" evidence="7">
    <location>
        <begin position="37"/>
        <end position="51"/>
    </location>
</feature>
<keyword evidence="3" id="KW-0677">Repeat</keyword>
<dbReference type="OrthoDB" id="1112565at2759"/>
<dbReference type="Pfam" id="PF00412">
    <property type="entry name" value="LIM"/>
    <property type="match status" value="1"/>
</dbReference>
<feature type="compositionally biased region" description="Basic and acidic residues" evidence="7">
    <location>
        <begin position="273"/>
        <end position="282"/>
    </location>
</feature>
<feature type="region of interest" description="Disordered" evidence="7">
    <location>
        <begin position="264"/>
        <end position="295"/>
    </location>
</feature>
<dbReference type="GO" id="GO:0046872">
    <property type="term" value="F:metal ion binding"/>
    <property type="evidence" value="ECO:0007669"/>
    <property type="project" value="UniProtKB-KW"/>
</dbReference>
<dbReference type="PROSITE" id="PS50023">
    <property type="entry name" value="LIM_DOMAIN_2"/>
    <property type="match status" value="2"/>
</dbReference>
<evidence type="ECO:0000256" key="5">
    <source>
        <dbReference type="ARBA" id="ARBA00023242"/>
    </source>
</evidence>
<feature type="region of interest" description="Disordered" evidence="7">
    <location>
        <begin position="32"/>
        <end position="97"/>
    </location>
</feature>